<keyword evidence="1" id="KW-0812">Transmembrane</keyword>
<keyword evidence="1" id="KW-1133">Transmembrane helix</keyword>
<accession>A0ABY4HB26</accession>
<evidence type="ECO:0000256" key="1">
    <source>
        <dbReference type="SAM" id="Phobius"/>
    </source>
</evidence>
<organism evidence="3 4">
    <name type="scientific">Halobacillus amylolyticus</name>
    <dbReference type="NCBI Taxonomy" id="2932259"/>
    <lineage>
        <taxon>Bacteria</taxon>
        <taxon>Bacillati</taxon>
        <taxon>Bacillota</taxon>
        <taxon>Bacilli</taxon>
        <taxon>Bacillales</taxon>
        <taxon>Bacillaceae</taxon>
        <taxon>Halobacillus</taxon>
    </lineage>
</organism>
<dbReference type="RefSeq" id="WP_245032601.1">
    <property type="nucleotide sequence ID" value="NZ_CP095075.1"/>
</dbReference>
<evidence type="ECO:0000256" key="2">
    <source>
        <dbReference type="SAM" id="SignalP"/>
    </source>
</evidence>
<proteinExistence type="predicted"/>
<evidence type="ECO:0000313" key="3">
    <source>
        <dbReference type="EMBL" id="UOR12069.1"/>
    </source>
</evidence>
<feature type="signal peptide" evidence="2">
    <location>
        <begin position="1"/>
        <end position="27"/>
    </location>
</feature>
<keyword evidence="2" id="KW-0732">Signal</keyword>
<feature type="chain" id="PRO_5046288758" evidence="2">
    <location>
        <begin position="28"/>
        <end position="357"/>
    </location>
</feature>
<evidence type="ECO:0000313" key="4">
    <source>
        <dbReference type="Proteomes" id="UP000830326"/>
    </source>
</evidence>
<dbReference type="Proteomes" id="UP000830326">
    <property type="component" value="Chromosome"/>
</dbReference>
<keyword evidence="4" id="KW-1185">Reference proteome</keyword>
<keyword evidence="1" id="KW-0472">Membrane</keyword>
<sequence>MKVKQFPYILVIMAIFSFMIYPSQAFADSKYPVRITNQTMVVFPVDENTIQVVQSMSFKNNGKQKEEKLPIYLPEDYADLQLGEGLTEENIEKTAKGIIDKTGLDGGKEKQLVVFYKMPMFNSSSQFAIEQSYVTEKVQVAIQTGVLSFTASELLPQSELFEMNGKEFRRFTHVDVHPGEPWTLSFRLLKTSTQSPSEEGEQNNANKPGAKYTEDGLKIIGNDGFGYGKAAFTIVIIIVALAAALIGLKRDLLKTTGDHRKVKRSWLVDEKEMLFEEIIQLERDYQSNLITEGTYEKTKEKTREHLVRVTMELNKGPRDNGITKCQFINERKKRATINQPSLETRGVYRVNRGQWGR</sequence>
<name>A0ABY4HB26_9BACI</name>
<protein>
    <submittedName>
        <fullName evidence="3">Uncharacterized protein</fullName>
    </submittedName>
</protein>
<gene>
    <name evidence="3" type="ORF">MUO15_00540</name>
</gene>
<reference evidence="3" key="1">
    <citation type="submission" date="2022-04" db="EMBL/GenBank/DDBJ databases">
        <title>Halobacillus sp. isolated from saltern.</title>
        <authorList>
            <person name="Won M."/>
            <person name="Lee C.-M."/>
            <person name="Woen H.-Y."/>
            <person name="Kwon S.-W."/>
        </authorList>
    </citation>
    <scope>NUCLEOTIDE SEQUENCE</scope>
    <source>
        <strain evidence="3">SSHM10-5</strain>
    </source>
</reference>
<feature type="transmembrane region" description="Helical" evidence="1">
    <location>
        <begin position="230"/>
        <end position="248"/>
    </location>
</feature>
<dbReference type="EMBL" id="CP095075">
    <property type="protein sequence ID" value="UOR12069.1"/>
    <property type="molecule type" value="Genomic_DNA"/>
</dbReference>